<dbReference type="Proteomes" id="UP000003880">
    <property type="component" value="Unassembled WGS sequence"/>
</dbReference>
<gene>
    <name evidence="2" type="ORF">CIT292_06162</name>
</gene>
<comment type="caution">
    <text evidence="2">The sequence shown here is derived from an EMBL/GenBank/DDBJ whole genome shotgun (WGS) entry which is preliminary data.</text>
</comment>
<organism evidence="2 3">
    <name type="scientific">Citrobacter youngae ATCC 29220</name>
    <dbReference type="NCBI Taxonomy" id="500640"/>
    <lineage>
        <taxon>Bacteria</taxon>
        <taxon>Pseudomonadati</taxon>
        <taxon>Pseudomonadota</taxon>
        <taxon>Gammaproteobacteria</taxon>
        <taxon>Enterobacterales</taxon>
        <taxon>Enterobacteriaceae</taxon>
        <taxon>Citrobacter</taxon>
        <taxon>Citrobacter freundii complex</taxon>
    </lineage>
</organism>
<dbReference type="HOGENOM" id="CLU_097842_0_0_6"/>
<accession>D4B766</accession>
<evidence type="ECO:0000313" key="2">
    <source>
        <dbReference type="EMBL" id="EFE09996.1"/>
    </source>
</evidence>
<dbReference type="AlphaFoldDB" id="D4B766"/>
<evidence type="ECO:0000259" key="1">
    <source>
        <dbReference type="Pfam" id="PF12883"/>
    </source>
</evidence>
<dbReference type="Pfam" id="PF12883">
    <property type="entry name" value="DUF3828"/>
    <property type="match status" value="1"/>
</dbReference>
<sequence>MLKLESACEGLNLSTSKSPKASTKQRVILSKKSTNNEEIVFNQGDTQRSILSEYIFRDTVMKAFSLIALILMLCGCSAPHQDSTQAVKQFYLAWMNINTQDLDTPHDTSALMQRYVAKDLIERLALIDSLYEQEILGADYFMYVQDYDPKWIPQLRVGRAQPFLGGEKVDVQLGTGSIPLQLEVYTRWEDGRWKIYRVRDISDSYEHLIYSAGDITRAQAWSAEIAPDYEKMNK</sequence>
<name>D4B766_9ENTR</name>
<dbReference type="eggNOG" id="ENOG5032UFR">
    <property type="taxonomic scope" value="Bacteria"/>
</dbReference>
<feature type="domain" description="DUF3828" evidence="1">
    <location>
        <begin position="83"/>
        <end position="200"/>
    </location>
</feature>
<dbReference type="InterPro" id="IPR024289">
    <property type="entry name" value="DUF3828"/>
</dbReference>
<reference evidence="2 3" key="1">
    <citation type="submission" date="2010-02" db="EMBL/GenBank/DDBJ databases">
        <authorList>
            <person name="Weinstock G."/>
            <person name="Sodergren E."/>
            <person name="Clifton S."/>
            <person name="Fulton L."/>
            <person name="Fulton B."/>
            <person name="Courtney L."/>
            <person name="Fronick C."/>
            <person name="Harrison M."/>
            <person name="Strong C."/>
            <person name="Farmer C."/>
            <person name="Delahaunty K."/>
            <person name="Markovic C."/>
            <person name="Hall O."/>
            <person name="Minx P."/>
            <person name="Tomlinson C."/>
            <person name="Mitreva M."/>
            <person name="Nelson J."/>
            <person name="Hou S."/>
            <person name="Wollam A."/>
            <person name="Pepin K.H."/>
            <person name="Johnson M."/>
            <person name="Bhonagiri V."/>
            <person name="Zhang X."/>
            <person name="Suruliraj S."/>
            <person name="Warren W."/>
            <person name="Chinwalla A."/>
            <person name="Mardis E.R."/>
            <person name="Wilson R.K."/>
        </authorList>
    </citation>
    <scope>NUCLEOTIDE SEQUENCE [LARGE SCALE GENOMIC DNA]</scope>
    <source>
        <strain evidence="2 3">ATCC 29220</strain>
    </source>
</reference>
<dbReference type="EMBL" id="ABWL02000002">
    <property type="protein sequence ID" value="EFE09996.1"/>
    <property type="molecule type" value="Genomic_DNA"/>
</dbReference>
<evidence type="ECO:0000313" key="3">
    <source>
        <dbReference type="Proteomes" id="UP000003880"/>
    </source>
</evidence>
<proteinExistence type="predicted"/>
<protein>
    <recommendedName>
        <fullName evidence="1">DUF3828 domain-containing protein</fullName>
    </recommendedName>
</protein>
<dbReference type="Gene3D" id="3.10.450.50">
    <property type="match status" value="1"/>
</dbReference>